<dbReference type="AlphaFoldDB" id="A0A519BHF7"/>
<gene>
    <name evidence="1" type="ORF">EVJ46_00245</name>
</gene>
<dbReference type="Proteomes" id="UP000316562">
    <property type="component" value="Unassembled WGS sequence"/>
</dbReference>
<dbReference type="InterPro" id="IPR019270">
    <property type="entry name" value="DUF2283"/>
</dbReference>
<dbReference type="EMBL" id="SGBC01000001">
    <property type="protein sequence ID" value="RZD16707.1"/>
    <property type="molecule type" value="Genomic_DNA"/>
</dbReference>
<dbReference type="PROSITE" id="PS00018">
    <property type="entry name" value="EF_HAND_1"/>
    <property type="match status" value="1"/>
</dbReference>
<dbReference type="InterPro" id="IPR018247">
    <property type="entry name" value="EF_Hand_1_Ca_BS"/>
</dbReference>
<dbReference type="Pfam" id="PF10049">
    <property type="entry name" value="DUF2283"/>
    <property type="match status" value="1"/>
</dbReference>
<comment type="caution">
    <text evidence="1">The sequence shown here is derived from an EMBL/GenBank/DDBJ whole genome shotgun (WGS) entry which is preliminary data.</text>
</comment>
<name>A0A519BHF7_ACIG2</name>
<accession>A0A519BHF7</accession>
<protein>
    <submittedName>
        <fullName evidence="1">DUF2283 domain-containing protein</fullName>
    </submittedName>
</protein>
<organism evidence="1 2">
    <name type="scientific">Acididesulfobacter guangdongensis</name>
    <dbReference type="NCBI Taxonomy" id="2597225"/>
    <lineage>
        <taxon>Bacteria</taxon>
        <taxon>Deltaproteobacteria</taxon>
        <taxon>Candidatus Acidulodesulfobacterales</taxon>
        <taxon>Candidatus Acididesulfobacter</taxon>
    </lineage>
</organism>
<proteinExistence type="predicted"/>
<reference evidence="1 2" key="1">
    <citation type="journal article" date="2019" name="ISME J.">
        <title>Insights into ecological role of a new deltaproteobacterial order Candidatus Acidulodesulfobacterales by metagenomics and metatranscriptomics.</title>
        <authorList>
            <person name="Tan S."/>
            <person name="Liu J."/>
            <person name="Fang Y."/>
            <person name="Hedlund B.P."/>
            <person name="Lian Z.H."/>
            <person name="Huang L.Y."/>
            <person name="Li J.T."/>
            <person name="Huang L.N."/>
            <person name="Li W.J."/>
            <person name="Jiang H.C."/>
            <person name="Dong H.L."/>
            <person name="Shu W.S."/>
        </authorList>
    </citation>
    <scope>NUCLEOTIDE SEQUENCE [LARGE SCALE GENOMIC DNA]</scope>
    <source>
        <strain evidence="1">AP2</strain>
    </source>
</reference>
<sequence length="66" mass="7366">MLKIDYDKDGDILEIRFSDNPIKDSEYINESGLVIDYDKDGKIAAVEVISFSKRVATNNSLEALAV</sequence>
<evidence type="ECO:0000313" key="2">
    <source>
        <dbReference type="Proteomes" id="UP000316562"/>
    </source>
</evidence>
<evidence type="ECO:0000313" key="1">
    <source>
        <dbReference type="EMBL" id="RZD16707.1"/>
    </source>
</evidence>